<comment type="caution">
    <text evidence="15">The sequence shown here is derived from an EMBL/GenBank/DDBJ whole genome shotgun (WGS) entry which is preliminary data.</text>
</comment>
<keyword evidence="16" id="KW-1185">Reference proteome</keyword>
<keyword evidence="5" id="KW-0479">Metal-binding</keyword>
<dbReference type="OrthoDB" id="20198at2759"/>
<dbReference type="GeneID" id="42006727"/>
<dbReference type="EC" id="4.3.1.18" evidence="11"/>
<organism evidence="15 16">
    <name type="scientific">Synchytrium microbalum</name>
    <dbReference type="NCBI Taxonomy" id="1806994"/>
    <lineage>
        <taxon>Eukaryota</taxon>
        <taxon>Fungi</taxon>
        <taxon>Fungi incertae sedis</taxon>
        <taxon>Chytridiomycota</taxon>
        <taxon>Chytridiomycota incertae sedis</taxon>
        <taxon>Chytridiomycetes</taxon>
        <taxon>Synchytriales</taxon>
        <taxon>Synchytriaceae</taxon>
        <taxon>Synchytrium</taxon>
    </lineage>
</organism>
<dbReference type="AlphaFoldDB" id="A0A507C0H6"/>
<evidence type="ECO:0000256" key="8">
    <source>
        <dbReference type="ARBA" id="ARBA00023239"/>
    </source>
</evidence>
<evidence type="ECO:0000256" key="7">
    <source>
        <dbReference type="ARBA" id="ARBA00022898"/>
    </source>
</evidence>
<comment type="catalytic activity">
    <reaction evidence="9">
        <text>D-serine = pyruvate + NH4(+)</text>
        <dbReference type="Rhea" id="RHEA:13977"/>
        <dbReference type="ChEBI" id="CHEBI:15361"/>
        <dbReference type="ChEBI" id="CHEBI:28938"/>
        <dbReference type="ChEBI" id="CHEBI:35247"/>
        <dbReference type="EC" id="4.3.1.18"/>
    </reaction>
    <physiologicalReaction direction="left-to-right" evidence="9">
        <dbReference type="Rhea" id="RHEA:13978"/>
    </physiologicalReaction>
</comment>
<evidence type="ECO:0000256" key="5">
    <source>
        <dbReference type="ARBA" id="ARBA00022723"/>
    </source>
</evidence>
<gene>
    <name evidence="15" type="ORF">SmJEL517_g05504</name>
</gene>
<dbReference type="Gene3D" id="3.20.20.10">
    <property type="entry name" value="Alanine racemase"/>
    <property type="match status" value="1"/>
</dbReference>
<dbReference type="Pfam" id="PF01168">
    <property type="entry name" value="Ala_racemase_N"/>
    <property type="match status" value="1"/>
</dbReference>
<comment type="cofactor">
    <cofactor evidence="1">
        <name>pyridoxal 5'-phosphate</name>
        <dbReference type="ChEBI" id="CHEBI:597326"/>
    </cofactor>
</comment>
<reference evidence="15 16" key="1">
    <citation type="journal article" date="2019" name="Sci. Rep.">
        <title>Comparative genomics of chytrid fungi reveal insights into the obligate biotrophic and pathogenic lifestyle of Synchytrium endobioticum.</title>
        <authorList>
            <person name="van de Vossenberg B.T.L.H."/>
            <person name="Warris S."/>
            <person name="Nguyen H.D.T."/>
            <person name="van Gent-Pelzer M.P.E."/>
            <person name="Joly D.L."/>
            <person name="van de Geest H.C."/>
            <person name="Bonants P.J.M."/>
            <person name="Smith D.S."/>
            <person name="Levesque C.A."/>
            <person name="van der Lee T.A.J."/>
        </authorList>
    </citation>
    <scope>NUCLEOTIDE SEQUENCE [LARGE SCALE GENOMIC DNA]</scope>
    <source>
        <strain evidence="15 16">JEL517</strain>
    </source>
</reference>
<evidence type="ECO:0000256" key="6">
    <source>
        <dbReference type="ARBA" id="ARBA00022833"/>
    </source>
</evidence>
<evidence type="ECO:0000313" key="16">
    <source>
        <dbReference type="Proteomes" id="UP000319731"/>
    </source>
</evidence>
<dbReference type="GO" id="GO:0036088">
    <property type="term" value="P:D-serine catabolic process"/>
    <property type="evidence" value="ECO:0007669"/>
    <property type="project" value="TreeGrafter"/>
</dbReference>
<evidence type="ECO:0000256" key="2">
    <source>
        <dbReference type="ARBA" id="ARBA00001947"/>
    </source>
</evidence>
<dbReference type="InterPro" id="IPR001608">
    <property type="entry name" value="Ala_racemase_N"/>
</dbReference>
<dbReference type="Gene3D" id="2.40.37.20">
    <property type="entry name" value="D-serine dehydratase-like domain"/>
    <property type="match status" value="1"/>
</dbReference>
<comment type="cofactor">
    <cofactor evidence="2">
        <name>Zn(2+)</name>
        <dbReference type="ChEBI" id="CHEBI:29105"/>
    </cofactor>
</comment>
<proteinExistence type="inferred from homology"/>
<evidence type="ECO:0000256" key="12">
    <source>
        <dbReference type="ARBA" id="ARBA00069616"/>
    </source>
</evidence>
<accession>A0A507C0H6</accession>
<dbReference type="PANTHER" id="PTHR28004">
    <property type="entry name" value="ZGC:162816-RELATED"/>
    <property type="match status" value="1"/>
</dbReference>
<feature type="domain" description="D-serine dehydratase-like" evidence="14">
    <location>
        <begin position="308"/>
        <end position="403"/>
    </location>
</feature>
<dbReference type="InterPro" id="IPR042208">
    <property type="entry name" value="D-ser_dehydrat-like_sf"/>
</dbReference>
<dbReference type="EMBL" id="QEAO01000051">
    <property type="protein sequence ID" value="TPX31085.1"/>
    <property type="molecule type" value="Genomic_DNA"/>
</dbReference>
<evidence type="ECO:0000256" key="9">
    <source>
        <dbReference type="ARBA" id="ARBA00051198"/>
    </source>
</evidence>
<evidence type="ECO:0000313" key="15">
    <source>
        <dbReference type="EMBL" id="TPX31085.1"/>
    </source>
</evidence>
<dbReference type="SUPFAM" id="SSF51419">
    <property type="entry name" value="PLP-binding barrel"/>
    <property type="match status" value="1"/>
</dbReference>
<evidence type="ECO:0000256" key="1">
    <source>
        <dbReference type="ARBA" id="ARBA00001933"/>
    </source>
</evidence>
<comment type="function">
    <text evidence="10">Catalyzes the conversion of D-serine to pyruvate and ammonia. May play a role in D-serine detoxification.</text>
</comment>
<dbReference type="FunFam" id="3.20.20.10:FF:000016">
    <property type="entry name" value="D-serine dehydratase"/>
    <property type="match status" value="1"/>
</dbReference>
<dbReference type="SMART" id="SM01119">
    <property type="entry name" value="D-ser_dehydrat"/>
    <property type="match status" value="1"/>
</dbReference>
<dbReference type="GO" id="GO:0009636">
    <property type="term" value="P:response to toxic substance"/>
    <property type="evidence" value="ECO:0007669"/>
    <property type="project" value="UniProtKB-KW"/>
</dbReference>
<keyword evidence="7" id="KW-0663">Pyridoxal phosphate</keyword>
<dbReference type="GO" id="GO:0046872">
    <property type="term" value="F:metal ion binding"/>
    <property type="evidence" value="ECO:0007669"/>
    <property type="project" value="UniProtKB-KW"/>
</dbReference>
<evidence type="ECO:0000256" key="13">
    <source>
        <dbReference type="ARBA" id="ARBA00075219"/>
    </source>
</evidence>
<evidence type="ECO:0000259" key="14">
    <source>
        <dbReference type="SMART" id="SM01119"/>
    </source>
</evidence>
<dbReference type="Proteomes" id="UP000319731">
    <property type="component" value="Unassembled WGS sequence"/>
</dbReference>
<dbReference type="GO" id="GO:0008721">
    <property type="term" value="F:D-serine ammonia-lyase activity"/>
    <property type="evidence" value="ECO:0007669"/>
    <property type="project" value="UniProtKB-EC"/>
</dbReference>
<evidence type="ECO:0000256" key="4">
    <source>
        <dbReference type="ARBA" id="ARBA00022575"/>
    </source>
</evidence>
<evidence type="ECO:0000256" key="11">
    <source>
        <dbReference type="ARBA" id="ARBA00066349"/>
    </source>
</evidence>
<dbReference type="PANTHER" id="PTHR28004:SF2">
    <property type="entry name" value="D-SERINE DEHYDRATASE"/>
    <property type="match status" value="1"/>
</dbReference>
<dbReference type="InterPro" id="IPR051466">
    <property type="entry name" value="D-amino_acid_metab_enzyme"/>
</dbReference>
<keyword evidence="4" id="KW-0216">Detoxification</keyword>
<dbReference type="Pfam" id="PF14031">
    <property type="entry name" value="D-ser_dehydrat"/>
    <property type="match status" value="1"/>
</dbReference>
<keyword evidence="8" id="KW-0456">Lyase</keyword>
<evidence type="ECO:0000256" key="3">
    <source>
        <dbReference type="ARBA" id="ARBA00005323"/>
    </source>
</evidence>
<keyword evidence="6" id="KW-0862">Zinc</keyword>
<dbReference type="STRING" id="1806994.A0A507C0H6"/>
<sequence length="417" mass="45973">MSTAADRIAAISRALSDDIYTVSSAPINTKDQYRHLIGKHISNLRTPCLLVDKNKTIDNIKRVNEAATALGLDFRPHAKTHKTLEIGLLQCESGPKSLIVSTIPEARLYALTGKFREITYAVALSLDKIKEIHGLSKWVDKLHVFVDNHAIIDSLEEYAKKHHTRFCAFLKVDAGYHRAGVPHAVSEALPFAKRLHESKYIDFSGLYSHSGHTYNTQTPVETLKIADEEITNQVTLARGLVAAGIPVPLISVGSTPSAEVLELQAKARVRPSYLQPGDSFKLEVHAGNYVWNDRQQCDVGIIGIERVAMTVLARVLSHYPDRGTMLVDAGSLALSTDRARRGGFGELMGRPDLKLQKVSQEVGIIHVSSPADFKEYPIGSLVRILPNHACLTAACHDFYAVLEGDIVQDIYVPCRGW</sequence>
<protein>
    <recommendedName>
        <fullName evidence="12">D-serine dehydratase</fullName>
        <ecNumber evidence="11">4.3.1.18</ecNumber>
    </recommendedName>
    <alternativeName>
        <fullName evidence="13">D-serine deaminase</fullName>
    </alternativeName>
</protein>
<evidence type="ECO:0000256" key="10">
    <source>
        <dbReference type="ARBA" id="ARBA00055764"/>
    </source>
</evidence>
<name>A0A507C0H6_9FUNG</name>
<dbReference type="InterPro" id="IPR029066">
    <property type="entry name" value="PLP-binding_barrel"/>
</dbReference>
<dbReference type="InterPro" id="IPR026956">
    <property type="entry name" value="D-ser_dehydrat-like_dom"/>
</dbReference>
<dbReference type="RefSeq" id="XP_031022602.1">
    <property type="nucleotide sequence ID" value="XM_031171430.1"/>
</dbReference>
<comment type="similarity">
    <text evidence="3">Belongs to the DSD1 family.</text>
</comment>